<dbReference type="RefSeq" id="WP_386776561.1">
    <property type="nucleotide sequence ID" value="NZ_JBHRUG010000044.1"/>
</dbReference>
<evidence type="ECO:0000313" key="2">
    <source>
        <dbReference type="Proteomes" id="UP001595579"/>
    </source>
</evidence>
<dbReference type="Pfam" id="PF02585">
    <property type="entry name" value="PIG-L"/>
    <property type="match status" value="1"/>
</dbReference>
<reference evidence="2" key="1">
    <citation type="journal article" date="2019" name="Int. J. Syst. Evol. Microbiol.">
        <title>The Global Catalogue of Microorganisms (GCM) 10K type strain sequencing project: providing services to taxonomists for standard genome sequencing and annotation.</title>
        <authorList>
            <consortium name="The Broad Institute Genomics Platform"/>
            <consortium name="The Broad Institute Genome Sequencing Center for Infectious Disease"/>
            <person name="Wu L."/>
            <person name="Ma J."/>
        </authorList>
    </citation>
    <scope>NUCLEOTIDE SEQUENCE [LARGE SCALE GENOMIC DNA]</scope>
    <source>
        <strain evidence="2">CECT 7698</strain>
    </source>
</reference>
<accession>A0ABV7LUF1</accession>
<dbReference type="PANTHER" id="PTHR12993:SF29">
    <property type="entry name" value="BLR3841 PROTEIN"/>
    <property type="match status" value="1"/>
</dbReference>
<dbReference type="InterPro" id="IPR024078">
    <property type="entry name" value="LmbE-like_dom_sf"/>
</dbReference>
<gene>
    <name evidence="1" type="ORF">ACFOEV_19490</name>
</gene>
<dbReference type="Proteomes" id="UP001595579">
    <property type="component" value="Unassembled WGS sequence"/>
</dbReference>
<dbReference type="EMBL" id="JBHRUG010000044">
    <property type="protein sequence ID" value="MFC3285786.1"/>
    <property type="molecule type" value="Genomic_DNA"/>
</dbReference>
<dbReference type="PANTHER" id="PTHR12993">
    <property type="entry name" value="N-ACETYLGLUCOSAMINYL-PHOSPHATIDYLINOSITOL DE-N-ACETYLASE-RELATED"/>
    <property type="match status" value="1"/>
</dbReference>
<keyword evidence="2" id="KW-1185">Reference proteome</keyword>
<dbReference type="GO" id="GO:0016787">
    <property type="term" value="F:hydrolase activity"/>
    <property type="evidence" value="ECO:0007669"/>
    <property type="project" value="UniProtKB-KW"/>
</dbReference>
<proteinExistence type="predicted"/>
<evidence type="ECO:0000313" key="1">
    <source>
        <dbReference type="EMBL" id="MFC3285786.1"/>
    </source>
</evidence>
<comment type="caution">
    <text evidence="1">The sequence shown here is derived from an EMBL/GenBank/DDBJ whole genome shotgun (WGS) entry which is preliminary data.</text>
</comment>
<dbReference type="SUPFAM" id="SSF102588">
    <property type="entry name" value="LmbE-like"/>
    <property type="match status" value="1"/>
</dbReference>
<dbReference type="InterPro" id="IPR003737">
    <property type="entry name" value="GlcNAc_PI_deacetylase-related"/>
</dbReference>
<name>A0ABV7LUF1_9GAMM</name>
<dbReference type="EC" id="3.5.1.-" evidence="1"/>
<organism evidence="1 2">
    <name type="scientific">Litchfieldella rifensis</name>
    <dbReference type="NCBI Taxonomy" id="762643"/>
    <lineage>
        <taxon>Bacteria</taxon>
        <taxon>Pseudomonadati</taxon>
        <taxon>Pseudomonadota</taxon>
        <taxon>Gammaproteobacteria</taxon>
        <taxon>Oceanospirillales</taxon>
        <taxon>Halomonadaceae</taxon>
        <taxon>Litchfieldella</taxon>
    </lineage>
</organism>
<keyword evidence="1" id="KW-0378">Hydrolase</keyword>
<protein>
    <submittedName>
        <fullName evidence="1">PIG-L deacetylase family protein</fullName>
        <ecNumber evidence="1">3.5.1.-</ecNumber>
    </submittedName>
</protein>
<sequence>MKPHDHRYPFQADIEIPTALDSEGRLLVEPMPQALDAESYSWLLCVDYRANGRWGQPSVTVSERNTERFTQYLEAGQQGKRWLNLTGIQSLDDLRLDSKRCRLGHQAVLQGFRAPSLDEGPLLIVAPHPDDAELAAFGLYRHYSSQTWIVTLSAGERQKRLDRQYLPNLDNDLASATHRKGWIRAWNSATTPMLAGIPPERLVMLGYFNDTLTKLMETPQHPIDSADNADITPATFRSWNQRPLPSDNHPGNQGDKLIDDLATLISDIRPTTLVVTHPEVDPHADHIAAANACALAMQKAKHCPRQVLLYANHLRKQRGFPYGPAHAAAGPWPLNQAESRLGPWHFFSEFLPRDAQRDKAVAMDSMHDLRANLRLEKRLKRALHRRLSGLPSNAYQDYGHHDYFQTHIKAHETFAMVSGEAFQTLADSC</sequence>
<dbReference type="Gene3D" id="3.40.50.10320">
    <property type="entry name" value="LmbE-like"/>
    <property type="match status" value="1"/>
</dbReference>